<sequence precursor="true">MYHACAVLRALAVVAFLGGVCHASPPQAEQAQVYEQQVRPFLAQHCFSCHGEEDGKAGLRLHNLSTNLAAGNNADTWKEVIDRINLGEMPPEDKPRPDAEQAFAVTQWVGRELKRTERESRMAGGQIVLRRMNRREYINTVRDMLSLDANFTRTLTETLPPDGKADGFDRLSAALFIDATQMDAYLAAAQQIADEAIVEGDQPPGEKIAFEAEEKVRPEADRHKDTILGETVTYPLGVHSIEIQPQGVLHIQDKFGNGRGPKLWARFESLQLDQLVTQDGYYRIRIRAGASRGRRGEPIRLRLLYADGTPIASETILPLEHRLEQPGIVEAMLFLRAGEPGQSRRLTMQWNGLEKVIQPNLKWQKTIKSPARAIPGKILAAKKAGDQQLLKQLYAEREELIRQAKAFNEPFFSYSDEYAEHPEEAPQLFFDSFEIEGPLHPSWPPASHRQLIGGPTPENADLALARTVIARLLPKAYRRPVSPEEIDRVVAVVDNGLARQGMNFSQAMRLGLQTILCAPQFLYIAEPAVDVEGPFPLGDYELATRLSYFLWSTMPDETLFDLAAKGQLQQPDVLREQVVRMLDDPRSGQFVESFAGQWLNVEEFGSVEVSNQYADYDPELQDASRQEALAFFAEVLASDLPITSFLDSDFLVINERLARHYGIPGVEGSEFRKVAITPDQHRGGIFGMAGLLTLLADGTRTLPVRRAAWIMENVFNDPSPPPPPNAGEIQPNTSGEKLTVRQRLALHRDEPTCASCHKRLDPFGLALENYDAIGAWRTHANGENFRRDPPELDVSGELPSGRRFENLNGFKTALLEERDRFAKAFSQKMLTYALGRSVGYVDHRTVDQLTVALQDHDYRLRSLIQAIVASEAFRNR</sequence>
<organism evidence="8 9">
    <name type="scientific">Lignipirellula cremea</name>
    <dbReference type="NCBI Taxonomy" id="2528010"/>
    <lineage>
        <taxon>Bacteria</taxon>
        <taxon>Pseudomonadati</taxon>
        <taxon>Planctomycetota</taxon>
        <taxon>Planctomycetia</taxon>
        <taxon>Pirellulales</taxon>
        <taxon>Pirellulaceae</taxon>
        <taxon>Lignipirellula</taxon>
    </lineage>
</organism>
<feature type="domain" description="DUF1587" evidence="3">
    <location>
        <begin position="130"/>
        <end position="197"/>
    </location>
</feature>
<feature type="domain" description="DUF1585" evidence="2">
    <location>
        <begin position="800"/>
        <end position="873"/>
    </location>
</feature>
<dbReference type="InterPro" id="IPR013039">
    <property type="entry name" value="DUF1588"/>
</dbReference>
<feature type="chain" id="PRO_5022052839" evidence="1">
    <location>
        <begin position="24"/>
        <end position="876"/>
    </location>
</feature>
<dbReference type="Pfam" id="PF07624">
    <property type="entry name" value="PSD2"/>
    <property type="match status" value="1"/>
</dbReference>
<dbReference type="Pfam" id="PF07637">
    <property type="entry name" value="PSD5"/>
    <property type="match status" value="1"/>
</dbReference>
<dbReference type="Pfam" id="PF07627">
    <property type="entry name" value="PSCyt3"/>
    <property type="match status" value="1"/>
</dbReference>
<name>A0A518DRL3_9BACT</name>
<feature type="domain" description="DUF1595" evidence="7">
    <location>
        <begin position="465"/>
        <end position="526"/>
    </location>
</feature>
<dbReference type="InterPro" id="IPR013043">
    <property type="entry name" value="DUF1595"/>
</dbReference>
<feature type="domain" description="DUF1588" evidence="4">
    <location>
        <begin position="682"/>
        <end position="779"/>
    </location>
</feature>
<dbReference type="InterPro" id="IPR013036">
    <property type="entry name" value="DUF1587"/>
</dbReference>
<dbReference type="Pfam" id="PF07631">
    <property type="entry name" value="PSD4"/>
    <property type="match status" value="1"/>
</dbReference>
<dbReference type="Pfam" id="PF07626">
    <property type="entry name" value="PSD3"/>
    <property type="match status" value="1"/>
</dbReference>
<dbReference type="GO" id="GO:0020037">
    <property type="term" value="F:heme binding"/>
    <property type="evidence" value="ECO:0007669"/>
    <property type="project" value="InterPro"/>
</dbReference>
<keyword evidence="1" id="KW-0732">Signal</keyword>
<evidence type="ECO:0000259" key="4">
    <source>
        <dbReference type="Pfam" id="PF07627"/>
    </source>
</evidence>
<keyword evidence="9" id="KW-1185">Reference proteome</keyword>
<evidence type="ECO:0000259" key="2">
    <source>
        <dbReference type="Pfam" id="PF07624"/>
    </source>
</evidence>
<dbReference type="InterPro" id="IPR013042">
    <property type="entry name" value="DUF1592"/>
</dbReference>
<feature type="domain" description="Cytochrome C Planctomycete-type" evidence="6">
    <location>
        <begin position="46"/>
        <end position="93"/>
    </location>
</feature>
<dbReference type="EMBL" id="CP036433">
    <property type="protein sequence ID" value="QDU94454.1"/>
    <property type="molecule type" value="Genomic_DNA"/>
</dbReference>
<evidence type="ECO:0000256" key="1">
    <source>
        <dbReference type="SAM" id="SignalP"/>
    </source>
</evidence>
<dbReference type="Pfam" id="PF07635">
    <property type="entry name" value="PSCyt1"/>
    <property type="match status" value="1"/>
</dbReference>
<protein>
    <submittedName>
        <fullName evidence="8">Planctomycete cytochrome C</fullName>
    </submittedName>
</protein>
<dbReference type="AlphaFoldDB" id="A0A518DRL3"/>
<gene>
    <name evidence="8" type="ORF">Pla8534_22450</name>
</gene>
<evidence type="ECO:0000259" key="7">
    <source>
        <dbReference type="Pfam" id="PF07637"/>
    </source>
</evidence>
<dbReference type="OrthoDB" id="175242at2"/>
<evidence type="ECO:0000259" key="6">
    <source>
        <dbReference type="Pfam" id="PF07635"/>
    </source>
</evidence>
<dbReference type="InterPro" id="IPR036909">
    <property type="entry name" value="Cyt_c-like_dom_sf"/>
</dbReference>
<dbReference type="InterPro" id="IPR011478">
    <property type="entry name" value="DUF1585"/>
</dbReference>
<reference evidence="8 9" key="1">
    <citation type="submission" date="2019-02" db="EMBL/GenBank/DDBJ databases">
        <title>Deep-cultivation of Planctomycetes and their phenomic and genomic characterization uncovers novel biology.</title>
        <authorList>
            <person name="Wiegand S."/>
            <person name="Jogler M."/>
            <person name="Boedeker C."/>
            <person name="Pinto D."/>
            <person name="Vollmers J."/>
            <person name="Rivas-Marin E."/>
            <person name="Kohn T."/>
            <person name="Peeters S.H."/>
            <person name="Heuer A."/>
            <person name="Rast P."/>
            <person name="Oberbeckmann S."/>
            <person name="Bunk B."/>
            <person name="Jeske O."/>
            <person name="Meyerdierks A."/>
            <person name="Storesund J.E."/>
            <person name="Kallscheuer N."/>
            <person name="Luecker S."/>
            <person name="Lage O.M."/>
            <person name="Pohl T."/>
            <person name="Merkel B.J."/>
            <person name="Hornburger P."/>
            <person name="Mueller R.-W."/>
            <person name="Bruemmer F."/>
            <person name="Labrenz M."/>
            <person name="Spormann A.M."/>
            <person name="Op den Camp H."/>
            <person name="Overmann J."/>
            <person name="Amann R."/>
            <person name="Jetten M.S.M."/>
            <person name="Mascher T."/>
            <person name="Medema M.H."/>
            <person name="Devos D.P."/>
            <person name="Kaster A.-K."/>
            <person name="Ovreas L."/>
            <person name="Rohde M."/>
            <person name="Galperin M.Y."/>
            <person name="Jogler C."/>
        </authorList>
    </citation>
    <scope>NUCLEOTIDE SEQUENCE [LARGE SCALE GENOMIC DNA]</scope>
    <source>
        <strain evidence="8 9">Pla85_3_4</strain>
    </source>
</reference>
<dbReference type="GO" id="GO:0009055">
    <property type="term" value="F:electron transfer activity"/>
    <property type="evidence" value="ECO:0007669"/>
    <property type="project" value="InterPro"/>
</dbReference>
<evidence type="ECO:0000259" key="3">
    <source>
        <dbReference type="Pfam" id="PF07626"/>
    </source>
</evidence>
<dbReference type="InterPro" id="IPR011429">
    <property type="entry name" value="Cyt_c_Planctomycete-type"/>
</dbReference>
<dbReference type="RefSeq" id="WP_145052883.1">
    <property type="nucleotide sequence ID" value="NZ_CP036433.1"/>
</dbReference>
<accession>A0A518DRL3</accession>
<dbReference type="SUPFAM" id="SSF46626">
    <property type="entry name" value="Cytochrome c"/>
    <property type="match status" value="1"/>
</dbReference>
<evidence type="ECO:0000313" key="9">
    <source>
        <dbReference type="Proteomes" id="UP000317648"/>
    </source>
</evidence>
<evidence type="ECO:0000259" key="5">
    <source>
        <dbReference type="Pfam" id="PF07631"/>
    </source>
</evidence>
<dbReference type="KEGG" id="lcre:Pla8534_22450"/>
<feature type="signal peptide" evidence="1">
    <location>
        <begin position="1"/>
        <end position="23"/>
    </location>
</feature>
<evidence type="ECO:0000313" key="8">
    <source>
        <dbReference type="EMBL" id="QDU94454.1"/>
    </source>
</evidence>
<feature type="domain" description="DUF1592" evidence="5">
    <location>
        <begin position="537"/>
        <end position="663"/>
    </location>
</feature>
<dbReference type="Proteomes" id="UP000317648">
    <property type="component" value="Chromosome"/>
</dbReference>
<proteinExistence type="predicted"/>